<protein>
    <submittedName>
        <fullName evidence="1">Uncharacterized protein</fullName>
    </submittedName>
</protein>
<dbReference type="AlphaFoldDB" id="A0A8K1D5N9"/>
<evidence type="ECO:0000313" key="1">
    <source>
        <dbReference type="EMBL" id="TRZ05988.1"/>
    </source>
</evidence>
<feature type="non-terminal residue" evidence="1">
    <location>
        <position position="1"/>
    </location>
</feature>
<proteinExistence type="predicted"/>
<comment type="caution">
    <text evidence="1">The sequence shown here is derived from an EMBL/GenBank/DDBJ whole genome shotgun (WGS) entry which is preliminary data.</text>
</comment>
<dbReference type="EMBL" id="SWJQ01003086">
    <property type="protein sequence ID" value="TRZ05988.1"/>
    <property type="molecule type" value="Genomic_DNA"/>
</dbReference>
<reference evidence="1" key="1">
    <citation type="submission" date="2019-04" db="EMBL/GenBank/DDBJ databases">
        <title>Genome assembly of Zosterops borbonicus 15179.</title>
        <authorList>
            <person name="Leroy T."/>
            <person name="Anselmetti Y."/>
            <person name="Tilak M.-K."/>
            <person name="Nabholz B."/>
        </authorList>
    </citation>
    <scope>NUCLEOTIDE SEQUENCE</scope>
    <source>
        <strain evidence="1">HGM_15179</strain>
        <tissue evidence="1">Muscle</tissue>
    </source>
</reference>
<dbReference type="Proteomes" id="UP000796761">
    <property type="component" value="Unassembled WGS sequence"/>
</dbReference>
<accession>A0A8K1D5N9</accession>
<gene>
    <name evidence="1" type="ORF">HGM15179_021118</name>
</gene>
<sequence length="97" mass="10912">MEPWEVQRFRHWVQGLEAQVAVVATLGELVATVTAPRRDVQPLLYPESLHTALWKFTWTLQDTLCQHSVTFLRHHGVTSLRQAVATLKATPGAPQAD</sequence>
<organism evidence="1 2">
    <name type="scientific">Zosterops borbonicus</name>
    <dbReference type="NCBI Taxonomy" id="364589"/>
    <lineage>
        <taxon>Eukaryota</taxon>
        <taxon>Metazoa</taxon>
        <taxon>Chordata</taxon>
        <taxon>Craniata</taxon>
        <taxon>Vertebrata</taxon>
        <taxon>Euteleostomi</taxon>
        <taxon>Archelosauria</taxon>
        <taxon>Archosauria</taxon>
        <taxon>Dinosauria</taxon>
        <taxon>Saurischia</taxon>
        <taxon>Theropoda</taxon>
        <taxon>Coelurosauria</taxon>
        <taxon>Aves</taxon>
        <taxon>Neognathae</taxon>
        <taxon>Neoaves</taxon>
        <taxon>Telluraves</taxon>
        <taxon>Australaves</taxon>
        <taxon>Passeriformes</taxon>
        <taxon>Sylvioidea</taxon>
        <taxon>Zosteropidae</taxon>
        <taxon>Zosterops</taxon>
    </lineage>
</organism>
<evidence type="ECO:0000313" key="2">
    <source>
        <dbReference type="Proteomes" id="UP000796761"/>
    </source>
</evidence>
<name>A0A8K1D5N9_9PASS</name>
<keyword evidence="2" id="KW-1185">Reference proteome</keyword>